<evidence type="ECO:0000256" key="16">
    <source>
        <dbReference type="SAM" id="MobiDB-lite"/>
    </source>
</evidence>
<keyword evidence="9" id="KW-0630">Potassium</keyword>
<dbReference type="SMART" id="SM00086">
    <property type="entry name" value="PAC"/>
    <property type="match status" value="1"/>
</dbReference>
<feature type="transmembrane region" description="Helical" evidence="17">
    <location>
        <begin position="366"/>
        <end position="392"/>
    </location>
</feature>
<dbReference type="Gene3D" id="1.10.1200.260">
    <property type="match status" value="1"/>
</dbReference>
<dbReference type="PANTHER" id="PTHR10217:SF435">
    <property type="entry name" value="POTASSIUM VOLTAGE-GATED CHANNEL PROTEIN EAG"/>
    <property type="match status" value="1"/>
</dbReference>
<dbReference type="InterPro" id="IPR000595">
    <property type="entry name" value="cNMP-bd_dom"/>
</dbReference>
<feature type="domain" description="PAC" evidence="20">
    <location>
        <begin position="103"/>
        <end position="155"/>
    </location>
</feature>
<dbReference type="PROSITE" id="PS50042">
    <property type="entry name" value="CNMP_BINDING_3"/>
    <property type="match status" value="1"/>
</dbReference>
<dbReference type="Proteomes" id="UP000035681">
    <property type="component" value="Unplaced"/>
</dbReference>
<evidence type="ECO:0000256" key="14">
    <source>
        <dbReference type="ARBA" id="ARBA00023303"/>
    </source>
</evidence>
<keyword evidence="10 17" id="KW-1133">Transmembrane helix</keyword>
<evidence type="ECO:0000259" key="18">
    <source>
        <dbReference type="PROSITE" id="PS50042"/>
    </source>
</evidence>
<feature type="compositionally biased region" description="Low complexity" evidence="16">
    <location>
        <begin position="1004"/>
        <end position="1019"/>
    </location>
</feature>
<dbReference type="GO" id="GO:0005516">
    <property type="term" value="F:calmodulin binding"/>
    <property type="evidence" value="ECO:0007669"/>
    <property type="project" value="UniProtKB-KW"/>
</dbReference>
<evidence type="ECO:0000256" key="4">
    <source>
        <dbReference type="ARBA" id="ARBA00022553"/>
    </source>
</evidence>
<feature type="domain" description="PAS" evidence="19">
    <location>
        <begin position="22"/>
        <end position="100"/>
    </location>
</feature>
<evidence type="ECO:0000256" key="9">
    <source>
        <dbReference type="ARBA" id="ARBA00022958"/>
    </source>
</evidence>
<dbReference type="InterPro" id="IPR035965">
    <property type="entry name" value="PAS-like_dom_sf"/>
</dbReference>
<keyword evidence="3" id="KW-0633">Potassium transport</keyword>
<dbReference type="FunFam" id="3.30.450.20:FF:000009">
    <property type="entry name" value="Potassium voltage-gated channel subfamily H member 1"/>
    <property type="match status" value="1"/>
</dbReference>
<keyword evidence="8" id="KW-0851">Voltage-gated channel</keyword>
<dbReference type="Gene3D" id="2.60.120.10">
    <property type="entry name" value="Jelly Rolls"/>
    <property type="match status" value="1"/>
</dbReference>
<keyword evidence="11" id="KW-0406">Ion transport</keyword>
<dbReference type="SUPFAM" id="SSF81324">
    <property type="entry name" value="Voltage-gated potassium channels"/>
    <property type="match status" value="1"/>
</dbReference>
<sequence length="1034" mass="117231">KKVNSKSPKKMVTAKRGLVAPQNTFLENVIRRCNNADSTFILANAQIVDYPIVYCNDGFSKMIGYPRAEIMQKPCSLSFMYGDQTDENAIQKIQKALSNAKTEQTEIELVKKNKSVIWLIIHIAPIKDDRDQVVLYLCQFKDITPLKQPLSDENNKGLSRILQIARIAKSKQQFNQIDTKDLQRSHKSIASVSSNFNQVMNLGGDMLPQYRQETPKTSPHIILHYSTFKTVWDWSILGLTFYTAFMVPYNIAFKTRDYLKGPPKTIDHVAMMDSIVDVIFFADILLNFHTTFVGPGGEVVIDPSIIRRNYFKSWFIIDLLSCLPYDIFYMFKHDDERIGSLFSALKVVRLLRLGRVARKLDNYLEYGAATLLLLLCAYVLVAHWMACIWYSIGEYEVKQRMMDGAYPDNWLVKLGNDLKQPFIFNITRTDYPDRIQIYGGPERTTTYLSSLYFTMSCMSTVGFGNIASNTANEKLFSIIMMIISALLYAAIFGHMTTIIQQMTASRVRYHEMISNVREFIKLQEIPKELSERVIDYVTSTYAMTKGIDISKILGYCPKDMKADICVHLNRKVFNEHACFRLASDGCLRSFAVYLETNHAAPGDLLYHTGESVDALWFVVQGSLEVIQDDEVVAILGKGDVFGDEFWKTSHIGQSAANVRALTYTDLHMIKKESLMEVLNFYKSFANSFARNLVLTYNLTHRLRFRKMVDVQREKELDERRKHEKLTFPEDHPVRKLLQRMRERHASKVLPMNTDMINNRKDIERGLHKHKDMIISRGSSLKSISISPDDIGLCGGVETSNEFISRAPSLGALRKKSPLIKGKTFDDGSSEFRPLHPLTKYKHQTSSPNVSVPTLSHGYDSVEIIYSIKNDIQRIDDQLGDQKTNIDKIQQQLNGIEKMLKQLTTTRNGIGTPSTYAMGSCSGLAGGDTSPYHDRSPNNWAFFPSDSSGSQIQPQITLSPQIPPLRDLQGTSEIVTGSHGGVHSYGVDEEIPPNVVPPLIYIDQPTPSTTSTRNLTTAPPLNRDGAGDNDLIRRR</sequence>
<evidence type="ECO:0000256" key="6">
    <source>
        <dbReference type="ARBA" id="ARBA00022826"/>
    </source>
</evidence>
<dbReference type="InterPro" id="IPR003938">
    <property type="entry name" value="K_chnl_volt-dep_EAG/ELK/ERG"/>
</dbReference>
<dbReference type="FunFam" id="2.60.120.10:FF:000009">
    <property type="entry name" value="Potassium voltage-gated channel subfamily H member 1"/>
    <property type="match status" value="1"/>
</dbReference>
<feature type="domain" description="Cyclic nucleotide-binding" evidence="18">
    <location>
        <begin position="578"/>
        <end position="678"/>
    </location>
</feature>
<dbReference type="SUPFAM" id="SSF55785">
    <property type="entry name" value="PYP-like sensor domain (PAS domain)"/>
    <property type="match status" value="1"/>
</dbReference>
<feature type="transmembrane region" description="Helical" evidence="17">
    <location>
        <begin position="475"/>
        <end position="495"/>
    </location>
</feature>
<dbReference type="AlphaFoldDB" id="A0AAF5CZW9"/>
<evidence type="ECO:0000256" key="8">
    <source>
        <dbReference type="ARBA" id="ARBA00022882"/>
    </source>
</evidence>
<dbReference type="PROSITE" id="PS50113">
    <property type="entry name" value="PAC"/>
    <property type="match status" value="1"/>
</dbReference>
<dbReference type="FunFam" id="1.10.1200.260:FF:000003">
    <property type="entry name" value="Potassium voltage-gated channel subfamily H member 1"/>
    <property type="match status" value="1"/>
</dbReference>
<dbReference type="InterPro" id="IPR000700">
    <property type="entry name" value="PAS-assoc_C"/>
</dbReference>
<dbReference type="InterPro" id="IPR014710">
    <property type="entry name" value="RmlC-like_jellyroll"/>
</dbReference>
<keyword evidence="5 17" id="KW-0812">Transmembrane</keyword>
<dbReference type="Gene3D" id="1.10.287.70">
    <property type="match status" value="1"/>
</dbReference>
<dbReference type="SUPFAM" id="SSF51206">
    <property type="entry name" value="cAMP-binding domain-like"/>
    <property type="match status" value="1"/>
</dbReference>
<dbReference type="CDD" id="cd00130">
    <property type="entry name" value="PAS"/>
    <property type="match status" value="1"/>
</dbReference>
<evidence type="ECO:0000313" key="21">
    <source>
        <dbReference type="Proteomes" id="UP000035681"/>
    </source>
</evidence>
<keyword evidence="12 17" id="KW-0472">Membrane</keyword>
<evidence type="ECO:0000313" key="22">
    <source>
        <dbReference type="WBParaSite" id="TCONS_00004344.p1"/>
    </source>
</evidence>
<keyword evidence="7" id="KW-0112">Calmodulin-binding</keyword>
<evidence type="ECO:0000256" key="13">
    <source>
        <dbReference type="ARBA" id="ARBA00023180"/>
    </source>
</evidence>
<evidence type="ECO:0000259" key="19">
    <source>
        <dbReference type="PROSITE" id="PS50112"/>
    </source>
</evidence>
<dbReference type="InterPro" id="IPR001610">
    <property type="entry name" value="PAC"/>
</dbReference>
<dbReference type="InterPro" id="IPR005821">
    <property type="entry name" value="Ion_trans_dom"/>
</dbReference>
<dbReference type="GO" id="GO:0008076">
    <property type="term" value="C:voltage-gated potassium channel complex"/>
    <property type="evidence" value="ECO:0007669"/>
    <property type="project" value="TreeGrafter"/>
</dbReference>
<proteinExistence type="predicted"/>
<evidence type="ECO:0000256" key="10">
    <source>
        <dbReference type="ARBA" id="ARBA00022989"/>
    </source>
</evidence>
<evidence type="ECO:0000256" key="15">
    <source>
        <dbReference type="SAM" id="Coils"/>
    </source>
</evidence>
<reference evidence="22" key="1">
    <citation type="submission" date="2024-02" db="UniProtKB">
        <authorList>
            <consortium name="WormBaseParasite"/>
        </authorList>
    </citation>
    <scope>IDENTIFICATION</scope>
</reference>
<evidence type="ECO:0000256" key="12">
    <source>
        <dbReference type="ARBA" id="ARBA00023136"/>
    </source>
</evidence>
<dbReference type="InterPro" id="IPR000014">
    <property type="entry name" value="PAS"/>
</dbReference>
<dbReference type="InterPro" id="IPR003949">
    <property type="entry name" value="K_chnl_volt-dep_EAG"/>
</dbReference>
<feature type="transmembrane region" description="Helical" evidence="17">
    <location>
        <begin position="314"/>
        <end position="331"/>
    </location>
</feature>
<evidence type="ECO:0000256" key="7">
    <source>
        <dbReference type="ARBA" id="ARBA00022860"/>
    </source>
</evidence>
<dbReference type="PRINTS" id="PR01464">
    <property type="entry name" value="EAGCHANNEL"/>
</dbReference>
<keyword evidence="13" id="KW-0325">Glycoprotein</keyword>
<feature type="region of interest" description="Disordered" evidence="16">
    <location>
        <begin position="1002"/>
        <end position="1034"/>
    </location>
</feature>
<keyword evidence="15" id="KW-0175">Coiled coil</keyword>
<comment type="subcellular location">
    <subcellularLocation>
        <location evidence="1">Membrane</location>
        <topology evidence="1">Multi-pass membrane protein</topology>
    </subcellularLocation>
</comment>
<dbReference type="PANTHER" id="PTHR10217">
    <property type="entry name" value="VOLTAGE AND LIGAND GATED POTASSIUM CHANNEL"/>
    <property type="match status" value="1"/>
</dbReference>
<evidence type="ECO:0000256" key="17">
    <source>
        <dbReference type="SAM" id="Phobius"/>
    </source>
</evidence>
<dbReference type="GO" id="GO:0042391">
    <property type="term" value="P:regulation of membrane potential"/>
    <property type="evidence" value="ECO:0007669"/>
    <property type="project" value="TreeGrafter"/>
</dbReference>
<evidence type="ECO:0000256" key="5">
    <source>
        <dbReference type="ARBA" id="ARBA00022692"/>
    </source>
</evidence>
<dbReference type="WBParaSite" id="TCONS_00004344.p1">
    <property type="protein sequence ID" value="TCONS_00004344.p1"/>
    <property type="gene ID" value="XLOC_001668"/>
</dbReference>
<dbReference type="InterPro" id="IPR050818">
    <property type="entry name" value="KCNH_animal-type"/>
</dbReference>
<dbReference type="NCBIfam" id="TIGR00229">
    <property type="entry name" value="sensory_box"/>
    <property type="match status" value="1"/>
</dbReference>
<dbReference type="CDD" id="cd00038">
    <property type="entry name" value="CAP_ED"/>
    <property type="match status" value="1"/>
</dbReference>
<keyword evidence="21" id="KW-1185">Reference proteome</keyword>
<evidence type="ECO:0000259" key="20">
    <source>
        <dbReference type="PROSITE" id="PS50113"/>
    </source>
</evidence>
<dbReference type="InterPro" id="IPR018490">
    <property type="entry name" value="cNMP-bd_dom_sf"/>
</dbReference>
<dbReference type="Pfam" id="PF00520">
    <property type="entry name" value="Ion_trans"/>
    <property type="match status" value="1"/>
</dbReference>
<dbReference type="GO" id="GO:0005249">
    <property type="term" value="F:voltage-gated potassium channel activity"/>
    <property type="evidence" value="ECO:0007669"/>
    <property type="project" value="InterPro"/>
</dbReference>
<dbReference type="Pfam" id="PF13426">
    <property type="entry name" value="PAS_9"/>
    <property type="match status" value="1"/>
</dbReference>
<dbReference type="PRINTS" id="PR01463">
    <property type="entry name" value="EAGCHANLFMLY"/>
</dbReference>
<dbReference type="PROSITE" id="PS50112">
    <property type="entry name" value="PAS"/>
    <property type="match status" value="1"/>
</dbReference>
<dbReference type="SMART" id="SM00100">
    <property type="entry name" value="cNMP"/>
    <property type="match status" value="1"/>
</dbReference>
<organism evidence="21 22">
    <name type="scientific">Strongyloides stercoralis</name>
    <name type="common">Threadworm</name>
    <dbReference type="NCBI Taxonomy" id="6248"/>
    <lineage>
        <taxon>Eukaryota</taxon>
        <taxon>Metazoa</taxon>
        <taxon>Ecdysozoa</taxon>
        <taxon>Nematoda</taxon>
        <taxon>Chromadorea</taxon>
        <taxon>Rhabditida</taxon>
        <taxon>Tylenchina</taxon>
        <taxon>Panagrolaimomorpha</taxon>
        <taxon>Strongyloidoidea</taxon>
        <taxon>Strongyloididae</taxon>
        <taxon>Strongyloides</taxon>
    </lineage>
</organism>
<name>A0AAF5CZW9_STRER</name>
<evidence type="ECO:0000256" key="11">
    <source>
        <dbReference type="ARBA" id="ARBA00023065"/>
    </source>
</evidence>
<keyword evidence="2" id="KW-0813">Transport</keyword>
<dbReference type="Pfam" id="PF00027">
    <property type="entry name" value="cNMP_binding"/>
    <property type="match status" value="1"/>
</dbReference>
<keyword evidence="6" id="KW-0631">Potassium channel</keyword>
<evidence type="ECO:0000256" key="3">
    <source>
        <dbReference type="ARBA" id="ARBA00022538"/>
    </source>
</evidence>
<feature type="coiled-coil region" evidence="15">
    <location>
        <begin position="871"/>
        <end position="905"/>
    </location>
</feature>
<evidence type="ECO:0000256" key="2">
    <source>
        <dbReference type="ARBA" id="ARBA00022448"/>
    </source>
</evidence>
<dbReference type="Gene3D" id="3.30.450.20">
    <property type="entry name" value="PAS domain"/>
    <property type="match status" value="1"/>
</dbReference>
<protein>
    <submittedName>
        <fullName evidence="22">Cyclic nucleotide-binding domain-containing protein</fullName>
    </submittedName>
</protein>
<evidence type="ECO:0000256" key="1">
    <source>
        <dbReference type="ARBA" id="ARBA00004141"/>
    </source>
</evidence>
<accession>A0AAF5CZW9</accession>
<keyword evidence="4" id="KW-0597">Phosphoprotein</keyword>
<keyword evidence="14" id="KW-0407">Ion channel</keyword>